<dbReference type="InterPro" id="IPR051527">
    <property type="entry name" value="KLR_subfamily_B"/>
</dbReference>
<evidence type="ECO:0000256" key="3">
    <source>
        <dbReference type="SAM" id="Phobius"/>
    </source>
</evidence>
<dbReference type="AlphaFoldDB" id="A0AA97KWW6"/>
<keyword evidence="1 3" id="KW-1133">Transmembrane helix</keyword>
<evidence type="ECO:0000313" key="6">
    <source>
        <dbReference type="RefSeq" id="XP_054833656.1"/>
    </source>
</evidence>
<dbReference type="InterPro" id="IPR016186">
    <property type="entry name" value="C-type_lectin-like/link_sf"/>
</dbReference>
<dbReference type="Gene3D" id="3.10.100.10">
    <property type="entry name" value="Mannose-Binding Protein A, subunit A"/>
    <property type="match status" value="1"/>
</dbReference>
<dbReference type="InterPro" id="IPR016187">
    <property type="entry name" value="CTDL_fold"/>
</dbReference>
<dbReference type="KEGG" id="emc:129328549"/>
<dbReference type="SMART" id="SM00034">
    <property type="entry name" value="CLECT"/>
    <property type="match status" value="1"/>
</dbReference>
<dbReference type="InterPro" id="IPR001304">
    <property type="entry name" value="C-type_lectin-like"/>
</dbReference>
<gene>
    <name evidence="6" type="primary">LOC129328549</name>
</gene>
<evidence type="ECO:0000313" key="5">
    <source>
        <dbReference type="Proteomes" id="UP001190640"/>
    </source>
</evidence>
<feature type="transmembrane region" description="Helical" evidence="3">
    <location>
        <begin position="40"/>
        <end position="63"/>
    </location>
</feature>
<feature type="domain" description="C-type lectin" evidence="4">
    <location>
        <begin position="128"/>
        <end position="237"/>
    </location>
</feature>
<keyword evidence="3" id="KW-0472">Membrane</keyword>
<accession>A0AA97KWW6</accession>
<dbReference type="PANTHER" id="PTHR46784:SF1">
    <property type="entry name" value="KILLER CELL LECTIN-LIKE RECEPTOR SUBFAMILY B MEMBER 1"/>
    <property type="match status" value="1"/>
</dbReference>
<evidence type="ECO:0000256" key="1">
    <source>
        <dbReference type="ARBA" id="ARBA00022989"/>
    </source>
</evidence>
<keyword evidence="2" id="KW-1015">Disulfide bond</keyword>
<dbReference type="RefSeq" id="XP_054833656.1">
    <property type="nucleotide sequence ID" value="XM_054977681.1"/>
</dbReference>
<keyword evidence="3" id="KW-0812">Transmembrane</keyword>
<reference evidence="6" key="1">
    <citation type="submission" date="2025-08" db="UniProtKB">
        <authorList>
            <consortium name="RefSeq"/>
        </authorList>
    </citation>
    <scope>IDENTIFICATION</scope>
    <source>
        <tissue evidence="6">Blood</tissue>
    </source>
</reference>
<dbReference type="GO" id="GO:0042269">
    <property type="term" value="P:regulation of natural killer cell mediated cytotoxicity"/>
    <property type="evidence" value="ECO:0007669"/>
    <property type="project" value="TreeGrafter"/>
</dbReference>
<proteinExistence type="predicted"/>
<dbReference type="GO" id="GO:0005886">
    <property type="term" value="C:plasma membrane"/>
    <property type="evidence" value="ECO:0007669"/>
    <property type="project" value="TreeGrafter"/>
</dbReference>
<dbReference type="GO" id="GO:0038023">
    <property type="term" value="F:signaling receptor activity"/>
    <property type="evidence" value="ECO:0007669"/>
    <property type="project" value="TreeGrafter"/>
</dbReference>
<organism evidence="5 6">
    <name type="scientific">Eublepharis macularius</name>
    <name type="common">Leopard gecko</name>
    <name type="synonym">Cyrtodactylus macularius</name>
    <dbReference type="NCBI Taxonomy" id="481883"/>
    <lineage>
        <taxon>Eukaryota</taxon>
        <taxon>Metazoa</taxon>
        <taxon>Chordata</taxon>
        <taxon>Craniata</taxon>
        <taxon>Vertebrata</taxon>
        <taxon>Euteleostomi</taxon>
        <taxon>Lepidosauria</taxon>
        <taxon>Squamata</taxon>
        <taxon>Bifurcata</taxon>
        <taxon>Gekkota</taxon>
        <taxon>Eublepharidae</taxon>
        <taxon>Eublepharinae</taxon>
        <taxon>Eublepharis</taxon>
    </lineage>
</organism>
<dbReference type="Proteomes" id="UP001190640">
    <property type="component" value="Chromosome 4"/>
</dbReference>
<evidence type="ECO:0000259" key="4">
    <source>
        <dbReference type="PROSITE" id="PS50041"/>
    </source>
</evidence>
<dbReference type="GeneID" id="129328549"/>
<sequence length="248" mass="28423">MDDKENSMALNSQSMKGQKRHNIGLSMQATLPKQPRWRQIIVRIGCSVMILLIGAMIAQRIWAFQMKQLMNTMEKARVLQEPTTKVTENKSDLKNFVSRLRHVLCRPLHTGLVDNSTCKLCPQNWLFYEDKCYWISKGKGSWKKSKEDCTARSSQMLVMQKQKDMAFIQLINEGMQLLWIGLQATFPEQKWTWVDGSPLEDKQSQELGPVERNSCGMLNGNEIISEACSTIAAWVCETESLDISNNKM</sequence>
<dbReference type="PANTHER" id="PTHR46784">
    <property type="entry name" value="KILLER CELL LECTIN-LIKE RECEPTOR SUBFAMILY B MEMBER 1"/>
    <property type="match status" value="1"/>
</dbReference>
<name>A0AA97KWW6_EUBMA</name>
<evidence type="ECO:0000256" key="2">
    <source>
        <dbReference type="ARBA" id="ARBA00023157"/>
    </source>
</evidence>
<dbReference type="SUPFAM" id="SSF56436">
    <property type="entry name" value="C-type lectin-like"/>
    <property type="match status" value="1"/>
</dbReference>
<keyword evidence="5" id="KW-1185">Reference proteome</keyword>
<protein>
    <submittedName>
        <fullName evidence="6">Killer cell lectin-like receptor subfamily B member 1B allele C</fullName>
    </submittedName>
</protein>
<dbReference type="PROSITE" id="PS50041">
    <property type="entry name" value="C_TYPE_LECTIN_2"/>
    <property type="match status" value="1"/>
</dbReference>
<dbReference type="Pfam" id="PF00059">
    <property type="entry name" value="Lectin_C"/>
    <property type="match status" value="1"/>
</dbReference>
<dbReference type="GO" id="GO:0009986">
    <property type="term" value="C:cell surface"/>
    <property type="evidence" value="ECO:0007669"/>
    <property type="project" value="TreeGrafter"/>
</dbReference>